<dbReference type="InterPro" id="IPR051681">
    <property type="entry name" value="Ser/Thr_Kinases-Pseudokinases"/>
</dbReference>
<dbReference type="Pfam" id="PF07714">
    <property type="entry name" value="PK_Tyr_Ser-Thr"/>
    <property type="match status" value="1"/>
</dbReference>
<evidence type="ECO:0000256" key="3">
    <source>
        <dbReference type="SAM" id="MobiDB-lite"/>
    </source>
</evidence>
<keyword evidence="2" id="KW-0547">Nucleotide-binding</keyword>
<feature type="compositionally biased region" description="Low complexity" evidence="3">
    <location>
        <begin position="23"/>
        <end position="44"/>
    </location>
</feature>
<dbReference type="InterPro" id="IPR029016">
    <property type="entry name" value="GAF-like_dom_sf"/>
</dbReference>
<dbReference type="PROSITE" id="PS00107">
    <property type="entry name" value="PROTEIN_KINASE_ATP"/>
    <property type="match status" value="1"/>
</dbReference>
<reference evidence="5 6" key="1">
    <citation type="journal article" date="2024" name="Nat. Commun.">
        <title>Phylogenomics reveals the evolutionary origins of lichenization in chlorophyte algae.</title>
        <authorList>
            <person name="Puginier C."/>
            <person name="Libourel C."/>
            <person name="Otte J."/>
            <person name="Skaloud P."/>
            <person name="Haon M."/>
            <person name="Grisel S."/>
            <person name="Petersen M."/>
            <person name="Berrin J.G."/>
            <person name="Delaux P.M."/>
            <person name="Dal Grande F."/>
            <person name="Keller J."/>
        </authorList>
    </citation>
    <scope>NUCLEOTIDE SEQUENCE [LARGE SCALE GENOMIC DNA]</scope>
    <source>
        <strain evidence="5 6">SAG 2043</strain>
    </source>
</reference>
<dbReference type="PANTHER" id="PTHR44329">
    <property type="entry name" value="SERINE/THREONINE-PROTEIN KINASE TNNI3K-RELATED"/>
    <property type="match status" value="1"/>
</dbReference>
<evidence type="ECO:0000259" key="4">
    <source>
        <dbReference type="PROSITE" id="PS50011"/>
    </source>
</evidence>
<evidence type="ECO:0000313" key="5">
    <source>
        <dbReference type="EMBL" id="KAK9810348.1"/>
    </source>
</evidence>
<accession>A0AAW1PKG5</accession>
<dbReference type="InterPro" id="IPR003018">
    <property type="entry name" value="GAF"/>
</dbReference>
<dbReference type="SUPFAM" id="SSF55781">
    <property type="entry name" value="GAF domain-like"/>
    <property type="match status" value="1"/>
</dbReference>
<dbReference type="AlphaFoldDB" id="A0AAW1PKG5"/>
<proteinExistence type="predicted"/>
<dbReference type="PANTHER" id="PTHR44329:SF214">
    <property type="entry name" value="PROTEIN KINASE DOMAIN-CONTAINING PROTEIN"/>
    <property type="match status" value="1"/>
</dbReference>
<dbReference type="Gene3D" id="1.10.510.10">
    <property type="entry name" value="Transferase(Phosphotransferase) domain 1"/>
    <property type="match status" value="1"/>
</dbReference>
<comment type="caution">
    <text evidence="5">The sequence shown here is derived from an EMBL/GenBank/DDBJ whole genome shotgun (WGS) entry which is preliminary data.</text>
</comment>
<feature type="region of interest" description="Disordered" evidence="3">
    <location>
        <begin position="1"/>
        <end position="84"/>
    </location>
</feature>
<evidence type="ECO:0000256" key="1">
    <source>
        <dbReference type="ARBA" id="ARBA00023170"/>
    </source>
</evidence>
<feature type="binding site" evidence="2">
    <location>
        <position position="488"/>
    </location>
    <ligand>
        <name>ATP</name>
        <dbReference type="ChEBI" id="CHEBI:30616"/>
    </ligand>
</feature>
<sequence length="825" mass="90266">MGCVQSKPGGRADAYRADDEAASKPAGAAAAAAAAKPATKASEGLSVSPEQPDIVAQLLRGSAGSGPAVPPPQPASPKKDGPSAVVKDGVAHLDARETDLKYFSGAPLCANDSDRCDALCSLNIDMMTSEPRFDFITKLMTSIFRCPVAMVVFIDNRFSYLNVPVALVVFIDNRHSYIKSGQGMAQIVPTDRRLSFCTWTLVPLKPEMLVVEDSLEDGRFAENPFVVNEPHIRFYAGAPLVSSRGHRLGSLCVVDYKPRKFDAESCNLLCNFATMVVRDVERQHEEDLQRRQSMQLSRENTQLMRAIDACSDGVVLVDVTYPKWPVMFSNEGWSTLTGMEKLASGSGRMFWDLFSCPGMSQQGHPWEVYKGAVSRGEAFSLDLIKHGGSGRHLFTVTFRPANDKLDEGMPNITIPALQGKEEDLETAQYYFCTIRRPAQHSGEPPLPPNQFPTKSAPFEDVRLGPLLGKGSFGAVYYGTWNGAQVAVKVIEHRSSTDEYRATDEALEAMLGLKMMHPNIVRTFKYATKERQQSLHSSNGMRSRSLEDSLSLSPSALSSSRRMMETWIVLELCNRGSLQEAIDKGSFRTKRSIYDGAPDLMRIIRTAIEIAGAMAYLHSMDILHSDLNGNNILLVSNTGIDDRPFSAKVSDFGLSRIHIGTGAVATETYGTVTHMPPELLSEGRLSKAADVYSFGVLLWELYTGQRPWAGLRHVQVIAHKMRSTTKLEFPPAVPAAYRDLADRCMATDDRARPPFSEALNVLLDLKDAVQSGAVKIEPFPVYRSYEPDKAAGKPRAIPDGCDGIRENPAAQAEANGAAVVTGVARC</sequence>
<keyword evidence="2" id="KW-0067">ATP-binding</keyword>
<keyword evidence="1" id="KW-0675">Receptor</keyword>
<dbReference type="InterPro" id="IPR011009">
    <property type="entry name" value="Kinase-like_dom_sf"/>
</dbReference>
<dbReference type="Gene3D" id="3.30.200.20">
    <property type="entry name" value="Phosphorylase Kinase, domain 1"/>
    <property type="match status" value="1"/>
</dbReference>
<name>A0AAW1PKG5_9CHLO</name>
<dbReference type="GO" id="GO:0005524">
    <property type="term" value="F:ATP binding"/>
    <property type="evidence" value="ECO:0007669"/>
    <property type="project" value="UniProtKB-UniRule"/>
</dbReference>
<protein>
    <recommendedName>
        <fullName evidence="4">Protein kinase domain-containing protein</fullName>
    </recommendedName>
</protein>
<dbReference type="GO" id="GO:0004674">
    <property type="term" value="F:protein serine/threonine kinase activity"/>
    <property type="evidence" value="ECO:0007669"/>
    <property type="project" value="TreeGrafter"/>
</dbReference>
<dbReference type="InterPro" id="IPR000719">
    <property type="entry name" value="Prot_kinase_dom"/>
</dbReference>
<dbReference type="InterPro" id="IPR001245">
    <property type="entry name" value="Ser-Thr/Tyr_kinase_cat_dom"/>
</dbReference>
<evidence type="ECO:0000313" key="6">
    <source>
        <dbReference type="Proteomes" id="UP001489004"/>
    </source>
</evidence>
<dbReference type="Gene3D" id="3.30.450.40">
    <property type="match status" value="1"/>
</dbReference>
<evidence type="ECO:0000256" key="2">
    <source>
        <dbReference type="PROSITE-ProRule" id="PRU10141"/>
    </source>
</evidence>
<feature type="compositionally biased region" description="Basic and acidic residues" evidence="3">
    <location>
        <begin position="13"/>
        <end position="22"/>
    </location>
</feature>
<gene>
    <name evidence="5" type="ORF">WJX72_009180</name>
</gene>
<organism evidence="5 6">
    <name type="scientific">[Myrmecia] bisecta</name>
    <dbReference type="NCBI Taxonomy" id="41462"/>
    <lineage>
        <taxon>Eukaryota</taxon>
        <taxon>Viridiplantae</taxon>
        <taxon>Chlorophyta</taxon>
        <taxon>core chlorophytes</taxon>
        <taxon>Trebouxiophyceae</taxon>
        <taxon>Trebouxiales</taxon>
        <taxon>Trebouxiaceae</taxon>
        <taxon>Myrmecia</taxon>
    </lineage>
</organism>
<dbReference type="Pfam" id="PF01590">
    <property type="entry name" value="GAF"/>
    <property type="match status" value="1"/>
</dbReference>
<dbReference type="SUPFAM" id="SSF56112">
    <property type="entry name" value="Protein kinase-like (PK-like)"/>
    <property type="match status" value="1"/>
</dbReference>
<feature type="domain" description="Protein kinase" evidence="4">
    <location>
        <begin position="461"/>
        <end position="762"/>
    </location>
</feature>
<dbReference type="Proteomes" id="UP001489004">
    <property type="component" value="Unassembled WGS sequence"/>
</dbReference>
<dbReference type="InterPro" id="IPR017441">
    <property type="entry name" value="Protein_kinase_ATP_BS"/>
</dbReference>
<dbReference type="PROSITE" id="PS50011">
    <property type="entry name" value="PROTEIN_KINASE_DOM"/>
    <property type="match status" value="1"/>
</dbReference>
<keyword evidence="6" id="KW-1185">Reference proteome</keyword>
<dbReference type="EMBL" id="JALJOR010000010">
    <property type="protein sequence ID" value="KAK9810348.1"/>
    <property type="molecule type" value="Genomic_DNA"/>
</dbReference>